<feature type="domain" description="PPM-type phosphatase" evidence="5">
    <location>
        <begin position="1"/>
        <end position="340"/>
    </location>
</feature>
<comment type="similarity">
    <text evidence="4">Belongs to the PP2C family.</text>
</comment>
<evidence type="ECO:0000256" key="1">
    <source>
        <dbReference type="ARBA" id="ARBA00022723"/>
    </source>
</evidence>
<dbReference type="Proteomes" id="UP000762676">
    <property type="component" value="Unassembled WGS sequence"/>
</dbReference>
<dbReference type="PROSITE" id="PS51746">
    <property type="entry name" value="PPM_2"/>
    <property type="match status" value="1"/>
</dbReference>
<dbReference type="SUPFAM" id="SSF81606">
    <property type="entry name" value="PP2C-like"/>
    <property type="match status" value="1"/>
</dbReference>
<dbReference type="EMBL" id="BMAT01002632">
    <property type="protein sequence ID" value="GFS10675.1"/>
    <property type="molecule type" value="Genomic_DNA"/>
</dbReference>
<dbReference type="GO" id="GO:0005739">
    <property type="term" value="C:mitochondrion"/>
    <property type="evidence" value="ECO:0007669"/>
    <property type="project" value="TreeGrafter"/>
</dbReference>
<keyword evidence="2 4" id="KW-0378">Hydrolase</keyword>
<gene>
    <name evidence="6" type="ORF">ElyMa_001329200</name>
</gene>
<dbReference type="InterPro" id="IPR015655">
    <property type="entry name" value="PP2C"/>
</dbReference>
<dbReference type="PROSITE" id="PS01032">
    <property type="entry name" value="PPM_1"/>
    <property type="match status" value="1"/>
</dbReference>
<dbReference type="SMART" id="SM00332">
    <property type="entry name" value="PP2Cc"/>
    <property type="match status" value="1"/>
</dbReference>
<dbReference type="CDD" id="cd00143">
    <property type="entry name" value="PP2Cc"/>
    <property type="match status" value="1"/>
</dbReference>
<comment type="caution">
    <text evidence="6">The sequence shown here is derived from an EMBL/GenBank/DDBJ whole genome shotgun (WGS) entry which is preliminary data.</text>
</comment>
<dbReference type="AlphaFoldDB" id="A0AAV4IL88"/>
<dbReference type="Gene3D" id="3.60.40.10">
    <property type="entry name" value="PPM-type phosphatase domain"/>
    <property type="match status" value="1"/>
</dbReference>
<evidence type="ECO:0000256" key="2">
    <source>
        <dbReference type="ARBA" id="ARBA00022801"/>
    </source>
</evidence>
<organism evidence="6 7">
    <name type="scientific">Elysia marginata</name>
    <dbReference type="NCBI Taxonomy" id="1093978"/>
    <lineage>
        <taxon>Eukaryota</taxon>
        <taxon>Metazoa</taxon>
        <taxon>Spiralia</taxon>
        <taxon>Lophotrochozoa</taxon>
        <taxon>Mollusca</taxon>
        <taxon>Gastropoda</taxon>
        <taxon>Heterobranchia</taxon>
        <taxon>Euthyneura</taxon>
        <taxon>Panpulmonata</taxon>
        <taxon>Sacoglossa</taxon>
        <taxon>Placobranchoidea</taxon>
        <taxon>Plakobranchidae</taxon>
        <taxon>Elysia</taxon>
    </lineage>
</organism>
<dbReference type="InterPro" id="IPR000222">
    <property type="entry name" value="PP2C_BS"/>
</dbReference>
<evidence type="ECO:0000313" key="6">
    <source>
        <dbReference type="EMBL" id="GFS10675.1"/>
    </source>
</evidence>
<evidence type="ECO:0000313" key="7">
    <source>
        <dbReference type="Proteomes" id="UP000762676"/>
    </source>
</evidence>
<dbReference type="InterPro" id="IPR001932">
    <property type="entry name" value="PPM-type_phosphatase-like_dom"/>
</dbReference>
<dbReference type="PANTHER" id="PTHR13832">
    <property type="entry name" value="PROTEIN PHOSPHATASE 2C"/>
    <property type="match status" value="1"/>
</dbReference>
<name>A0AAV4IL88_9GAST</name>
<protein>
    <submittedName>
        <fullName evidence="6">Protein phosphatase 1H</fullName>
    </submittedName>
</protein>
<accession>A0AAV4IL88</accession>
<dbReference type="Pfam" id="PF00481">
    <property type="entry name" value="PP2C"/>
    <property type="match status" value="2"/>
</dbReference>
<keyword evidence="7" id="KW-1185">Reference proteome</keyword>
<proteinExistence type="inferred from homology"/>
<evidence type="ECO:0000256" key="3">
    <source>
        <dbReference type="ARBA" id="ARBA00022912"/>
    </source>
</evidence>
<dbReference type="InterPro" id="IPR036457">
    <property type="entry name" value="PPM-type-like_dom_sf"/>
</dbReference>
<keyword evidence="1" id="KW-0479">Metal-binding</keyword>
<keyword evidence="3 4" id="KW-0904">Protein phosphatase</keyword>
<dbReference type="PANTHER" id="PTHR13832:SF354">
    <property type="entry name" value="GM14138P"/>
    <property type="match status" value="1"/>
</dbReference>
<reference evidence="6 7" key="1">
    <citation type="journal article" date="2021" name="Elife">
        <title>Chloroplast acquisition without the gene transfer in kleptoplastic sea slugs, Plakobranchus ocellatus.</title>
        <authorList>
            <person name="Maeda T."/>
            <person name="Takahashi S."/>
            <person name="Yoshida T."/>
            <person name="Shimamura S."/>
            <person name="Takaki Y."/>
            <person name="Nagai Y."/>
            <person name="Toyoda A."/>
            <person name="Suzuki Y."/>
            <person name="Arimoto A."/>
            <person name="Ishii H."/>
            <person name="Satoh N."/>
            <person name="Nishiyama T."/>
            <person name="Hasebe M."/>
            <person name="Maruyama T."/>
            <person name="Minagawa J."/>
            <person name="Obokata J."/>
            <person name="Shigenobu S."/>
        </authorList>
    </citation>
    <scope>NUCLEOTIDE SEQUENCE [LARGE SCALE GENOMIC DNA]</scope>
</reference>
<dbReference type="GO" id="GO:0046872">
    <property type="term" value="F:metal ion binding"/>
    <property type="evidence" value="ECO:0007669"/>
    <property type="project" value="UniProtKB-KW"/>
</dbReference>
<dbReference type="GO" id="GO:0004741">
    <property type="term" value="F:[pyruvate dehydrogenase (acetyl-transferring)]-phosphatase activity"/>
    <property type="evidence" value="ECO:0007669"/>
    <property type="project" value="TreeGrafter"/>
</dbReference>
<evidence type="ECO:0000259" key="5">
    <source>
        <dbReference type="PROSITE" id="PS51746"/>
    </source>
</evidence>
<evidence type="ECO:0000256" key="4">
    <source>
        <dbReference type="RuleBase" id="RU003465"/>
    </source>
</evidence>
<sequence>MIDVQYFGIFDGHAGTGAALMAADQLVNHLQEKLVAIQDDLFLRLPRESTSSNTVDPNCKTITINIDMLVTGALESAFCDFDEHIAREKNMFSISGGCAAIVVLVMMDRVYVAHAGDCRAVAYIGNEEITMAREFTPMTDSERIQTVASLKPDLTYSFFSENYFLKPLTKKDLGTQVYCRQPHRRGWYYKEITEEDLAKPSLVAGQGKFARLMGTIGVTRGFGDHNLVMPGTSLEVKPFLTPIPEVRVLHLSEKPIQENDVLVVGCDGLWDLLTNEEIGASVKSSLEPAAREKLSGRDRFHKVAEDLVYLARGENSGRGWKMVDGREASFDDISVFVIPLHQCLSANRKKQPKSSTVAAAAP</sequence>